<dbReference type="Proteomes" id="UP000694400">
    <property type="component" value="Chromosome 1"/>
</dbReference>
<sequence>MNLNEDKKVPLREKDFNTKKEMVMQYLSTASKSGSLKNRRKISPQEFMQELKSGSTDERLVTCLESLRVSLTSNPVSWVENFGREGLGLLLDVLERLVETKHQDKIVKRSQHKVIQCLRAFMNNKYGLERILGEERSLLLLIKAIDPKQTSMMTDIVKLLSAMCIVGEESILEKILEAITAAAEEKNVDRFSPIVEGLQDNSVQLQVACMQLINALVTSPDDLDFRLHIRNEFMRSGLKEILPQLKCIKNEALDIQLKVFNEHKEEDMIEFSHRLEDIRSELEYPFDIIKRNMNKIIAEGYFLSILQHLLLIRNDYFIRPQYFKIIEECVSQIVLHRSGTDPDFTYRKRLDINFSHLVGKYYMHLSFQRMLQDHISYRLPPPPLPSNGAIPPPPPPPPPPPFLNALGIPPALGAPPPPPLPGLLGAQRSPPSCTLPFGLKPKKEFRPEVTMKRLNWSKIRPQEMTESCFWVKVEEDKYENADMLCKLELTFCCQQREEEDFEEKKSIKKRIKELKVLDPKIAQNLSIFLGSFRVPYEEIKMMILEVDETQLSESMIQNLIKHLPEQEQLNALSKFKSEYNNLSEPEQFGIVMSNVKRLRPRLSAILFKLQFEEQVNNIKPDIMAVSAACEEIKKSKSFSKLLELVLLMGNYMNAGSRNAQTFGYNLSSLCKLKDTKSADQKTTLLHFLVEVCEESYQDVLNFTEDFQHLDKATGKINAITPNKSLKHMERQLQQLEKDLQTFPVAEDKHDKFVAKMSISFGVFLKKKHTQK</sequence>
<dbReference type="PROSITE" id="PS51232">
    <property type="entry name" value="GBD_FH3"/>
    <property type="match status" value="1"/>
</dbReference>
<dbReference type="Gene3D" id="1.25.10.10">
    <property type="entry name" value="Leucine-rich Repeat Variant"/>
    <property type="match status" value="1"/>
</dbReference>
<reference evidence="6" key="1">
    <citation type="submission" date="2019-08" db="EMBL/GenBank/DDBJ databases">
        <title>Three high-quality genomes provides insights into domestication of ducks.</title>
        <authorList>
            <person name="Hou Z.C."/>
            <person name="Zhu F."/>
            <person name="Yin Z.T."/>
            <person name="Zhang F."/>
        </authorList>
    </citation>
    <scope>NUCLEOTIDE SEQUENCE [LARGE SCALE GENOMIC DNA]</scope>
</reference>
<evidence type="ECO:0000259" key="5">
    <source>
        <dbReference type="PROSITE" id="PS51444"/>
    </source>
</evidence>
<evidence type="ECO:0000256" key="1">
    <source>
        <dbReference type="ARBA" id="ARBA00008214"/>
    </source>
</evidence>
<dbReference type="Gene3D" id="1.10.20.40">
    <property type="entry name" value="Formin, diaphanous GTPase-binding domain"/>
    <property type="match status" value="1"/>
</dbReference>
<dbReference type="Gene3D" id="1.10.238.150">
    <property type="entry name" value="Formin, FH3 diaphanous domain"/>
    <property type="match status" value="1"/>
</dbReference>
<name>A0A8B9TFF9_ANAPL</name>
<accession>A0A8B9TFF9</accession>
<organism evidence="6 7">
    <name type="scientific">Anas platyrhynchos</name>
    <name type="common">Mallard</name>
    <name type="synonym">Anas boschas</name>
    <dbReference type="NCBI Taxonomy" id="8839"/>
    <lineage>
        <taxon>Eukaryota</taxon>
        <taxon>Metazoa</taxon>
        <taxon>Chordata</taxon>
        <taxon>Craniata</taxon>
        <taxon>Vertebrata</taxon>
        <taxon>Euteleostomi</taxon>
        <taxon>Archelosauria</taxon>
        <taxon>Archosauria</taxon>
        <taxon>Dinosauria</taxon>
        <taxon>Saurischia</taxon>
        <taxon>Theropoda</taxon>
        <taxon>Coelurosauria</taxon>
        <taxon>Aves</taxon>
        <taxon>Neognathae</taxon>
        <taxon>Galloanserae</taxon>
        <taxon>Anseriformes</taxon>
        <taxon>Anatidae</taxon>
        <taxon>Anatinae</taxon>
        <taxon>Anas</taxon>
    </lineage>
</organism>
<feature type="region of interest" description="Disordered" evidence="3">
    <location>
        <begin position="382"/>
        <end position="401"/>
    </location>
</feature>
<dbReference type="Gene3D" id="1.20.58.2220">
    <property type="entry name" value="Formin, FH2 domain"/>
    <property type="match status" value="1"/>
</dbReference>
<protein>
    <submittedName>
        <fullName evidence="6">Diaphanous related formin 3</fullName>
    </submittedName>
</protein>
<dbReference type="SUPFAM" id="SSF101447">
    <property type="entry name" value="Formin homology 2 domain (FH2 domain)"/>
    <property type="match status" value="1"/>
</dbReference>
<dbReference type="GO" id="GO:0005884">
    <property type="term" value="C:actin filament"/>
    <property type="evidence" value="ECO:0007669"/>
    <property type="project" value="TreeGrafter"/>
</dbReference>
<dbReference type="PANTHER" id="PTHR45691">
    <property type="entry name" value="PROTEIN DIAPHANOUS"/>
    <property type="match status" value="1"/>
</dbReference>
<dbReference type="Gene3D" id="6.10.30.30">
    <property type="match status" value="1"/>
</dbReference>
<dbReference type="InterPro" id="IPR014768">
    <property type="entry name" value="GBD/FH3_dom"/>
</dbReference>
<dbReference type="SMART" id="SM01140">
    <property type="entry name" value="Drf_GBD"/>
    <property type="match status" value="1"/>
</dbReference>
<reference evidence="6" key="2">
    <citation type="submission" date="2025-08" db="UniProtKB">
        <authorList>
            <consortium name="Ensembl"/>
        </authorList>
    </citation>
    <scope>IDENTIFICATION</scope>
</reference>
<dbReference type="AlphaFoldDB" id="A0A8B9TFF9"/>
<dbReference type="SMART" id="SM00498">
    <property type="entry name" value="FH2"/>
    <property type="match status" value="1"/>
</dbReference>
<dbReference type="InterPro" id="IPR051412">
    <property type="entry name" value="Formin_Homology_Diaphanous_sf"/>
</dbReference>
<dbReference type="InterPro" id="IPR011989">
    <property type="entry name" value="ARM-like"/>
</dbReference>
<dbReference type="PROSITE" id="PS51444">
    <property type="entry name" value="FH2"/>
    <property type="match status" value="1"/>
</dbReference>
<evidence type="ECO:0000259" key="4">
    <source>
        <dbReference type="PROSITE" id="PS51232"/>
    </source>
</evidence>
<evidence type="ECO:0000256" key="3">
    <source>
        <dbReference type="SAM" id="MobiDB-lite"/>
    </source>
</evidence>
<dbReference type="GO" id="GO:0031267">
    <property type="term" value="F:small GTPase binding"/>
    <property type="evidence" value="ECO:0007669"/>
    <property type="project" value="InterPro"/>
</dbReference>
<dbReference type="Pfam" id="PF06367">
    <property type="entry name" value="Drf_FH3"/>
    <property type="match status" value="1"/>
</dbReference>
<comment type="similarity">
    <text evidence="1">Belongs to the formin homology family. Diaphanous subfamily.</text>
</comment>
<evidence type="ECO:0000313" key="7">
    <source>
        <dbReference type="Proteomes" id="UP000694400"/>
    </source>
</evidence>
<dbReference type="GO" id="GO:0003779">
    <property type="term" value="F:actin binding"/>
    <property type="evidence" value="ECO:0007669"/>
    <property type="project" value="InterPro"/>
</dbReference>
<dbReference type="Pfam" id="PF02181">
    <property type="entry name" value="FH2"/>
    <property type="match status" value="1"/>
</dbReference>
<dbReference type="SMART" id="SM01139">
    <property type="entry name" value="Drf_FH3"/>
    <property type="match status" value="1"/>
</dbReference>
<dbReference type="Ensembl" id="ENSAPLT00020021239.1">
    <property type="protein sequence ID" value="ENSAPLP00020019650.1"/>
    <property type="gene ID" value="ENSAPLG00020013874.1"/>
</dbReference>
<dbReference type="Pfam" id="PF06371">
    <property type="entry name" value="Drf_GBD"/>
    <property type="match status" value="1"/>
</dbReference>
<evidence type="ECO:0000256" key="2">
    <source>
        <dbReference type="ARBA" id="ARBA00023054"/>
    </source>
</evidence>
<dbReference type="InterPro" id="IPR042201">
    <property type="entry name" value="FH2_Formin_sf"/>
</dbReference>
<reference evidence="6" key="3">
    <citation type="submission" date="2025-09" db="UniProtKB">
        <authorList>
            <consortium name="Ensembl"/>
        </authorList>
    </citation>
    <scope>IDENTIFICATION</scope>
</reference>
<dbReference type="InterPro" id="IPR044933">
    <property type="entry name" value="DIA_GBD_sf"/>
</dbReference>
<dbReference type="GO" id="GO:0030041">
    <property type="term" value="P:actin filament polymerization"/>
    <property type="evidence" value="ECO:0007669"/>
    <property type="project" value="TreeGrafter"/>
</dbReference>
<dbReference type="InterPro" id="IPR016024">
    <property type="entry name" value="ARM-type_fold"/>
</dbReference>
<dbReference type="PANTHER" id="PTHR45691:SF9">
    <property type="entry name" value="PROTEIN DIAPHANOUS HOMOLOG 3"/>
    <property type="match status" value="1"/>
</dbReference>
<evidence type="ECO:0000313" key="6">
    <source>
        <dbReference type="Ensembl" id="ENSAPLP00020019650.1"/>
    </source>
</evidence>
<dbReference type="SUPFAM" id="SSF48371">
    <property type="entry name" value="ARM repeat"/>
    <property type="match status" value="1"/>
</dbReference>
<keyword evidence="2" id="KW-0175">Coiled coil</keyword>
<dbReference type="InterPro" id="IPR015425">
    <property type="entry name" value="FH2_Formin"/>
</dbReference>
<proteinExistence type="inferred from homology"/>
<dbReference type="InterPro" id="IPR010472">
    <property type="entry name" value="FH3_dom"/>
</dbReference>
<dbReference type="InterPro" id="IPR010473">
    <property type="entry name" value="GTPase-bd"/>
</dbReference>
<feature type="domain" description="FH2" evidence="5">
    <location>
        <begin position="441"/>
        <end position="771"/>
    </location>
</feature>
<feature type="domain" description="GBD/FH3" evidence="4">
    <location>
        <begin position="1"/>
        <end position="341"/>
    </location>
</feature>